<comment type="caution">
    <text evidence="8">The sequence shown here is derived from an EMBL/GenBank/DDBJ whole genome shotgun (WGS) entry which is preliminary data.</text>
</comment>
<evidence type="ECO:0000256" key="1">
    <source>
        <dbReference type="ARBA" id="ARBA00004123"/>
    </source>
</evidence>
<evidence type="ECO:0000259" key="7">
    <source>
        <dbReference type="Pfam" id="PF05225"/>
    </source>
</evidence>
<dbReference type="InterPro" id="IPR011011">
    <property type="entry name" value="Znf_FYVE_PHD"/>
</dbReference>
<dbReference type="Pfam" id="PF05225">
    <property type="entry name" value="HTH_psq"/>
    <property type="match status" value="1"/>
</dbReference>
<dbReference type="Pfam" id="PF03221">
    <property type="entry name" value="HTH_Tnp_Tc5"/>
    <property type="match status" value="1"/>
</dbReference>
<feature type="domain" description="DDE-1" evidence="5">
    <location>
        <begin position="211"/>
        <end position="384"/>
    </location>
</feature>
<dbReference type="InterPro" id="IPR009057">
    <property type="entry name" value="Homeodomain-like_sf"/>
</dbReference>
<keyword evidence="9" id="KW-1185">Reference proteome</keyword>
<dbReference type="InterPro" id="IPR007889">
    <property type="entry name" value="HTH_Psq"/>
</dbReference>
<dbReference type="Pfam" id="PF03184">
    <property type="entry name" value="DDE_1"/>
    <property type="match status" value="1"/>
</dbReference>
<dbReference type="SUPFAM" id="SSF57903">
    <property type="entry name" value="FYVE/PHD zinc finger"/>
    <property type="match status" value="1"/>
</dbReference>
<evidence type="ECO:0000256" key="3">
    <source>
        <dbReference type="ARBA" id="ARBA00023242"/>
    </source>
</evidence>
<proteinExistence type="predicted"/>
<dbReference type="SUPFAM" id="SSF46689">
    <property type="entry name" value="Homeodomain-like"/>
    <property type="match status" value="1"/>
</dbReference>
<dbReference type="EMBL" id="CAVLGL010000084">
    <property type="protein sequence ID" value="CAK1589426.1"/>
    <property type="molecule type" value="Genomic_DNA"/>
</dbReference>
<evidence type="ECO:0000256" key="2">
    <source>
        <dbReference type="ARBA" id="ARBA00023125"/>
    </source>
</evidence>
<dbReference type="Proteomes" id="UP001314205">
    <property type="component" value="Unassembled WGS sequence"/>
</dbReference>
<dbReference type="GO" id="GO:0005634">
    <property type="term" value="C:nucleus"/>
    <property type="evidence" value="ECO:0007669"/>
    <property type="project" value="UniProtKB-SubCell"/>
</dbReference>
<dbReference type="Gene3D" id="3.30.40.10">
    <property type="entry name" value="Zinc/RING finger domain, C3HC4 (zinc finger)"/>
    <property type="match status" value="1"/>
</dbReference>
<gene>
    <name evidence="8" type="ORF">PARMNEM_LOCUS9927</name>
</gene>
<dbReference type="InterPro" id="IPR004875">
    <property type="entry name" value="DDE_SF_endonuclease_dom"/>
</dbReference>
<dbReference type="InterPro" id="IPR036397">
    <property type="entry name" value="RNaseH_sf"/>
</dbReference>
<dbReference type="InterPro" id="IPR013083">
    <property type="entry name" value="Znf_RING/FYVE/PHD"/>
</dbReference>
<dbReference type="InterPro" id="IPR050863">
    <property type="entry name" value="CenT-Element_Derived"/>
</dbReference>
<dbReference type="PANTHER" id="PTHR19303:SF74">
    <property type="entry name" value="POGO TRANSPOSABLE ELEMENT WITH KRAB DOMAIN"/>
    <property type="match status" value="1"/>
</dbReference>
<evidence type="ECO:0000256" key="4">
    <source>
        <dbReference type="SAM" id="MobiDB-lite"/>
    </source>
</evidence>
<dbReference type="PANTHER" id="PTHR19303">
    <property type="entry name" value="TRANSPOSON"/>
    <property type="match status" value="1"/>
</dbReference>
<dbReference type="Gene3D" id="3.30.420.10">
    <property type="entry name" value="Ribonuclease H-like superfamily/Ribonuclease H"/>
    <property type="match status" value="1"/>
</dbReference>
<feature type="domain" description="HTH CENPB-type" evidence="6">
    <location>
        <begin position="67"/>
        <end position="132"/>
    </location>
</feature>
<dbReference type="CDD" id="cd15489">
    <property type="entry name" value="PHD_SF"/>
    <property type="match status" value="1"/>
</dbReference>
<evidence type="ECO:0000259" key="6">
    <source>
        <dbReference type="Pfam" id="PF03221"/>
    </source>
</evidence>
<dbReference type="InterPro" id="IPR006600">
    <property type="entry name" value="HTH_CenpB_DNA-bd_dom"/>
</dbReference>
<dbReference type="AlphaFoldDB" id="A0AAV1L605"/>
<feature type="region of interest" description="Disordered" evidence="4">
    <location>
        <begin position="395"/>
        <end position="440"/>
    </location>
</feature>
<keyword evidence="2" id="KW-0238">DNA-binding</keyword>
<organism evidence="8 9">
    <name type="scientific">Parnassius mnemosyne</name>
    <name type="common">clouded apollo</name>
    <dbReference type="NCBI Taxonomy" id="213953"/>
    <lineage>
        <taxon>Eukaryota</taxon>
        <taxon>Metazoa</taxon>
        <taxon>Ecdysozoa</taxon>
        <taxon>Arthropoda</taxon>
        <taxon>Hexapoda</taxon>
        <taxon>Insecta</taxon>
        <taxon>Pterygota</taxon>
        <taxon>Neoptera</taxon>
        <taxon>Endopterygota</taxon>
        <taxon>Lepidoptera</taxon>
        <taxon>Glossata</taxon>
        <taxon>Ditrysia</taxon>
        <taxon>Papilionoidea</taxon>
        <taxon>Papilionidae</taxon>
        <taxon>Parnassiinae</taxon>
        <taxon>Parnassini</taxon>
        <taxon>Parnassius</taxon>
        <taxon>Driopa</taxon>
    </lineage>
</organism>
<sequence length="610" mass="69829">MPRNYIRKTEPKYQIEDLRHAIEDVKSKKLTLGQAATKYSVPKTTLFKQVKQNEFKMPKKGRYTVFNKEQEDQLEKYILNCCKSFYGITPSSLRRIAFRFAEANKLKHNFNTETQLAGKDWYYGFMSRHPSISLQIPEATSINRISAFNAIEVNLFFDQLKTIQTKYNIPGHRIFNIDETGFSTLQKNYKILAPKGLKQIAKATSGERGVTTTVVCAVSASGIYVPPMFIFKRKRISELLLKGCNSDMIATVSDSGWINESIFLDYLRHFISFVKPTKEEPVLIILDNHESHISLGAYELFREYNLQVLSLPPHVSHKMQPLDLTIFSSLKMAYNKECELYMVNNPGKRISQYEVGELFTKAYNKTANICKALSGFRAARDKFKDSFENKIFDQSHTSQTQECDVHETEAEQSLNESVNTVSQSQTPTQDSTSIPENDNDLSVTINIPPPSTPVPLAEIINVPVIPTTTTTSKGQNKKHSQILSSTPIKIQLEEKLKRQCERKAKKEKVPIKKPEKNIKIIQKKPQVRGKGIRNLKKALQGNENEEEFYCIICNEKYESPPIEDWIMCAICKLWAHEKCTAGETSKGYVCDMCHTNKLFYFIIKIELCRS</sequence>
<dbReference type="GO" id="GO:0003677">
    <property type="term" value="F:DNA binding"/>
    <property type="evidence" value="ECO:0007669"/>
    <property type="project" value="UniProtKB-KW"/>
</dbReference>
<name>A0AAV1L605_9NEOP</name>
<accession>A0AAV1L605</accession>
<feature type="compositionally biased region" description="Low complexity" evidence="4">
    <location>
        <begin position="420"/>
        <end position="433"/>
    </location>
</feature>
<comment type="subcellular location">
    <subcellularLocation>
        <location evidence="1">Nucleus</location>
    </subcellularLocation>
</comment>
<protein>
    <submittedName>
        <fullName evidence="8">Uncharacterized protein</fullName>
    </submittedName>
</protein>
<keyword evidence="3" id="KW-0539">Nucleus</keyword>
<evidence type="ECO:0000313" key="8">
    <source>
        <dbReference type="EMBL" id="CAK1589426.1"/>
    </source>
</evidence>
<dbReference type="Gene3D" id="1.10.10.60">
    <property type="entry name" value="Homeodomain-like"/>
    <property type="match status" value="1"/>
</dbReference>
<feature type="domain" description="HTH psq-type" evidence="7">
    <location>
        <begin position="16"/>
        <end position="56"/>
    </location>
</feature>
<evidence type="ECO:0000313" key="9">
    <source>
        <dbReference type="Proteomes" id="UP001314205"/>
    </source>
</evidence>
<evidence type="ECO:0000259" key="5">
    <source>
        <dbReference type="Pfam" id="PF03184"/>
    </source>
</evidence>
<reference evidence="8 9" key="1">
    <citation type="submission" date="2023-11" db="EMBL/GenBank/DDBJ databases">
        <authorList>
            <person name="Hedman E."/>
            <person name="Englund M."/>
            <person name="Stromberg M."/>
            <person name="Nyberg Akerstrom W."/>
            <person name="Nylinder S."/>
            <person name="Jareborg N."/>
            <person name="Kallberg Y."/>
            <person name="Kronander E."/>
        </authorList>
    </citation>
    <scope>NUCLEOTIDE SEQUENCE [LARGE SCALE GENOMIC DNA]</scope>
</reference>